<feature type="transmembrane region" description="Helical" evidence="1">
    <location>
        <begin position="179"/>
        <end position="198"/>
    </location>
</feature>
<feature type="transmembrane region" description="Helical" evidence="1">
    <location>
        <begin position="234"/>
        <end position="253"/>
    </location>
</feature>
<dbReference type="Pfam" id="PF12679">
    <property type="entry name" value="ABC2_membrane_2"/>
    <property type="match status" value="1"/>
</dbReference>
<dbReference type="PATRIC" id="fig|36849.3.peg.4534"/>
<proteinExistence type="predicted"/>
<dbReference type="PANTHER" id="PTHR43471">
    <property type="entry name" value="ABC TRANSPORTER PERMEASE"/>
    <property type="match status" value="1"/>
</dbReference>
<comment type="caution">
    <text evidence="2">The sequence shown here is derived from an EMBL/GenBank/DDBJ whole genome shotgun (WGS) entry which is preliminary data.</text>
</comment>
<protein>
    <submittedName>
        <fullName evidence="2">ABC-2 family transporter protein</fullName>
    </submittedName>
</protein>
<evidence type="ECO:0000313" key="2">
    <source>
        <dbReference type="EMBL" id="KPU42503.1"/>
    </source>
</evidence>
<dbReference type="STRING" id="36849.OXPF_42880"/>
<dbReference type="GO" id="GO:0140359">
    <property type="term" value="F:ABC-type transporter activity"/>
    <property type="evidence" value="ECO:0007669"/>
    <property type="project" value="InterPro"/>
</dbReference>
<feature type="transmembrane region" description="Helical" evidence="1">
    <location>
        <begin position="113"/>
        <end position="139"/>
    </location>
</feature>
<sequence length="284" mass="31606">MFAIAVATFKESLRKRIFLLIGILTIIYLILLGVIIHYSLSEMAKWNRGDNLSIYVVVTQLISVLGFYFSSMLTAFLAIMMSVGCISSEIESGVIHSIITRPIKRSEYILGKYLGLSILISMYSILLYALVLLICSILKLPVITSISTVDLFKGLLLFILQPIAILSISIWGSSHFKTLPNGILIIGIYIMGLIGGFMEQIGSAIKNQSLINWGIMMSLISPFDVIYRKLVSTIFPSLGLASIFSPMGSMSGGSPSTWMMVYIFIYIIGFIYFSMRYFSKKDIS</sequence>
<dbReference type="OrthoDB" id="5146022at2"/>
<reference evidence="2 3" key="1">
    <citation type="submission" date="2015-09" db="EMBL/GenBank/DDBJ databases">
        <title>Genome sequence of Oxobacter pfennigii DSM 3222.</title>
        <authorList>
            <person name="Poehlein A."/>
            <person name="Bengelsdorf F.R."/>
            <person name="Schiel-Bengelsdorf B."/>
            <person name="Duerre P."/>
            <person name="Daniel R."/>
        </authorList>
    </citation>
    <scope>NUCLEOTIDE SEQUENCE [LARGE SCALE GENOMIC DNA]</scope>
    <source>
        <strain evidence="2 3">DSM 3222</strain>
    </source>
</reference>
<feature type="transmembrane region" description="Helical" evidence="1">
    <location>
        <begin position="52"/>
        <end position="79"/>
    </location>
</feature>
<keyword evidence="1" id="KW-0812">Transmembrane</keyword>
<dbReference type="AlphaFoldDB" id="A0A0P8WJZ0"/>
<evidence type="ECO:0000256" key="1">
    <source>
        <dbReference type="SAM" id="Phobius"/>
    </source>
</evidence>
<organism evidence="2 3">
    <name type="scientific">Oxobacter pfennigii</name>
    <dbReference type="NCBI Taxonomy" id="36849"/>
    <lineage>
        <taxon>Bacteria</taxon>
        <taxon>Bacillati</taxon>
        <taxon>Bacillota</taxon>
        <taxon>Clostridia</taxon>
        <taxon>Eubacteriales</taxon>
        <taxon>Clostridiaceae</taxon>
        <taxon>Oxobacter</taxon>
    </lineage>
</organism>
<evidence type="ECO:0000313" key="3">
    <source>
        <dbReference type="Proteomes" id="UP000050326"/>
    </source>
</evidence>
<dbReference type="Proteomes" id="UP000050326">
    <property type="component" value="Unassembled WGS sequence"/>
</dbReference>
<keyword evidence="1" id="KW-1133">Transmembrane helix</keyword>
<gene>
    <name evidence="2" type="ORF">OXPF_42880</name>
</gene>
<feature type="transmembrane region" description="Helical" evidence="1">
    <location>
        <begin position="17"/>
        <end position="40"/>
    </location>
</feature>
<dbReference type="GO" id="GO:0005886">
    <property type="term" value="C:plasma membrane"/>
    <property type="evidence" value="ECO:0007669"/>
    <property type="project" value="UniProtKB-SubCell"/>
</dbReference>
<name>A0A0P8WJZ0_9CLOT</name>
<feature type="transmembrane region" description="Helical" evidence="1">
    <location>
        <begin position="259"/>
        <end position="278"/>
    </location>
</feature>
<dbReference type="EMBL" id="LKET01000068">
    <property type="protein sequence ID" value="KPU42503.1"/>
    <property type="molecule type" value="Genomic_DNA"/>
</dbReference>
<dbReference type="RefSeq" id="WP_054877208.1">
    <property type="nucleotide sequence ID" value="NZ_LKET01000068.1"/>
</dbReference>
<accession>A0A0P8WJZ0</accession>
<feature type="transmembrane region" description="Helical" evidence="1">
    <location>
        <begin position="151"/>
        <end position="172"/>
    </location>
</feature>
<keyword evidence="1" id="KW-0472">Membrane</keyword>
<keyword evidence="3" id="KW-1185">Reference proteome</keyword>